<reference evidence="1 2" key="1">
    <citation type="journal article" date="2022" name="bioRxiv">
        <title>An ancient truncated duplication of the anti-Mullerian hormone receptor type 2 gene is a potential conserved master sex determinant in the Pangasiidae catfish family.</title>
        <authorList>
            <person name="Wen M."/>
            <person name="Pan Q."/>
            <person name="Jouanno E."/>
            <person name="Montfort J."/>
            <person name="Zahm M."/>
            <person name="Cabau C."/>
            <person name="Klopp C."/>
            <person name="Iampietro C."/>
            <person name="Roques C."/>
            <person name="Bouchez O."/>
            <person name="Castinel A."/>
            <person name="Donnadieu C."/>
            <person name="Parrinello H."/>
            <person name="Poncet C."/>
            <person name="Belmonte E."/>
            <person name="Gautier V."/>
            <person name="Avarre J.-C."/>
            <person name="Dugue R."/>
            <person name="Gustiano R."/>
            <person name="Ha T.T.T."/>
            <person name="Campet M."/>
            <person name="Sriphairoj K."/>
            <person name="Ribolli J."/>
            <person name="de Almeida F.L."/>
            <person name="Desvignes T."/>
            <person name="Postlethwait J.H."/>
            <person name="Bucao C.F."/>
            <person name="Robinson-Rechavi M."/>
            <person name="Bobe J."/>
            <person name="Herpin A."/>
            <person name="Guiguen Y."/>
        </authorList>
    </citation>
    <scope>NUCLEOTIDE SEQUENCE [LARGE SCALE GENOMIC DNA]</scope>
    <source>
        <strain evidence="1">YG-Dec2019</strain>
    </source>
</reference>
<name>A0ACC5WJ56_PANGG</name>
<protein>
    <submittedName>
        <fullName evidence="1">Uncharacterized protein</fullName>
    </submittedName>
</protein>
<dbReference type="Proteomes" id="UP000829447">
    <property type="component" value="Linkage Group LG6"/>
</dbReference>
<accession>A0ACC5WJ56</accession>
<evidence type="ECO:0000313" key="2">
    <source>
        <dbReference type="Proteomes" id="UP000829447"/>
    </source>
</evidence>
<comment type="caution">
    <text evidence="1">The sequence shown here is derived from an EMBL/GenBank/DDBJ whole genome shotgun (WGS) entry which is preliminary data.</text>
</comment>
<organism evidence="1 2">
    <name type="scientific">Pangasianodon gigas</name>
    <name type="common">Mekong giant catfish</name>
    <name type="synonym">Pangasius gigas</name>
    <dbReference type="NCBI Taxonomy" id="30993"/>
    <lineage>
        <taxon>Eukaryota</taxon>
        <taxon>Metazoa</taxon>
        <taxon>Chordata</taxon>
        <taxon>Craniata</taxon>
        <taxon>Vertebrata</taxon>
        <taxon>Euteleostomi</taxon>
        <taxon>Actinopterygii</taxon>
        <taxon>Neopterygii</taxon>
        <taxon>Teleostei</taxon>
        <taxon>Ostariophysi</taxon>
        <taxon>Siluriformes</taxon>
        <taxon>Pangasiidae</taxon>
        <taxon>Pangasianodon</taxon>
    </lineage>
</organism>
<sequence>MQQLYWSPGNDAPRESGSKSLCLHPALKCDHVLHFLRSTSCSFISNWHCFQTFYRSMGNTESAVVQKRLVRFRPDERPIIEGVFDRLKSISSLSGPPGKEEVLYIDTLKITMGKMASDSMIMRVFEGICSIDPGVPVPPGGGVSRERLVIFLADALRGTAEERAPLVIAMAHGTKATVMTDQIREFLEDLVSAVVQTLTHRGRLRGWRPDRMGHGAQGVKLLAKQLSSELKTSDQDVCDVAGLEDWLFRVSGVSAFLELLIGEGLDVGLTSRPPPTLLPKCRDTPWTELRCLLDIPLLMFLTSQLPAGHTAPWRLLFSTNVHGESFTRLVGNCKNRGSTVLLVKDTKGHIFGGFASHSWELKPQFQGDSRCFLFSVSPSMRVFTSTGYNQHYMYLNQGQQTMPNGLGMGGQHGYFGLWLDGDFGRGHSRARPRCTTYGSPQLSGDEDFTVDTVEVWGVGVPPEEQEQDENKKSVLDVDPEVQAIMEMTGKTLHSQGLREPEEDDG</sequence>
<gene>
    <name evidence="1" type="ORF">PGIGA_G00223580</name>
</gene>
<evidence type="ECO:0000313" key="1">
    <source>
        <dbReference type="EMBL" id="MCI4379064.1"/>
    </source>
</evidence>
<dbReference type="EMBL" id="CM040459">
    <property type="protein sequence ID" value="MCI4379064.1"/>
    <property type="molecule type" value="Genomic_DNA"/>
</dbReference>
<keyword evidence="2" id="KW-1185">Reference proteome</keyword>
<proteinExistence type="predicted"/>